<evidence type="ECO:0000313" key="2">
    <source>
        <dbReference type="EMBL" id="MPN24722.1"/>
    </source>
</evidence>
<keyword evidence="1" id="KW-0472">Membrane</keyword>
<feature type="transmembrane region" description="Helical" evidence="1">
    <location>
        <begin position="126"/>
        <end position="154"/>
    </location>
</feature>
<sequence length="158" mass="16848">MFNNFLTLSSASPVSLNLFLICSQTEPNPSFSICSCIYDAAIDAFSTHTSLISLSQAITMAQGAVSRGTAPLSLQSFSLSSVSLSSTTMYSTDFLPFDVGAKSPALRISFISSIDNLSSLNFLVDLLLFIISNILPPVLVTILYNSILACFIAVNNIS</sequence>
<accession>A0A645GFB6</accession>
<evidence type="ECO:0000256" key="1">
    <source>
        <dbReference type="SAM" id="Phobius"/>
    </source>
</evidence>
<dbReference type="EMBL" id="VSSQ01073658">
    <property type="protein sequence ID" value="MPN24722.1"/>
    <property type="molecule type" value="Genomic_DNA"/>
</dbReference>
<name>A0A645GFB6_9ZZZZ</name>
<gene>
    <name evidence="2" type="ORF">SDC9_172124</name>
</gene>
<proteinExistence type="predicted"/>
<keyword evidence="1" id="KW-1133">Transmembrane helix</keyword>
<comment type="caution">
    <text evidence="2">The sequence shown here is derived from an EMBL/GenBank/DDBJ whole genome shotgun (WGS) entry which is preliminary data.</text>
</comment>
<reference evidence="2" key="1">
    <citation type="submission" date="2019-08" db="EMBL/GenBank/DDBJ databases">
        <authorList>
            <person name="Kucharzyk K."/>
            <person name="Murdoch R.W."/>
            <person name="Higgins S."/>
            <person name="Loffler F."/>
        </authorList>
    </citation>
    <scope>NUCLEOTIDE SEQUENCE</scope>
</reference>
<protein>
    <submittedName>
        <fullName evidence="2">Uncharacterized protein</fullName>
    </submittedName>
</protein>
<dbReference type="AlphaFoldDB" id="A0A645GFB6"/>
<organism evidence="2">
    <name type="scientific">bioreactor metagenome</name>
    <dbReference type="NCBI Taxonomy" id="1076179"/>
    <lineage>
        <taxon>unclassified sequences</taxon>
        <taxon>metagenomes</taxon>
        <taxon>ecological metagenomes</taxon>
    </lineage>
</organism>
<keyword evidence="1" id="KW-0812">Transmembrane</keyword>